<reference evidence="10" key="1">
    <citation type="submission" date="2020-09" db="EMBL/GenBank/DDBJ databases">
        <title>Brevundimonas sp. LVF2 isolated from a puddle in Goettingen, Germany.</title>
        <authorList>
            <person name="Friedrich I."/>
            <person name="Klassen A."/>
            <person name="Hannes N."/>
            <person name="Schneider D."/>
            <person name="Hertel R."/>
            <person name="Daniel R."/>
        </authorList>
    </citation>
    <scope>NUCLEOTIDE SEQUENCE</scope>
    <source>
        <strain evidence="10">LVF2</strain>
    </source>
</reference>
<keyword evidence="3" id="KW-0547">Nucleotide-binding</keyword>
<dbReference type="PROSITE" id="PS00211">
    <property type="entry name" value="ABC_TRANSPORTER_1"/>
    <property type="match status" value="1"/>
</dbReference>
<evidence type="ECO:0000256" key="7">
    <source>
        <dbReference type="SAM" id="Phobius"/>
    </source>
</evidence>
<evidence type="ECO:0000256" key="1">
    <source>
        <dbReference type="ARBA" id="ARBA00004651"/>
    </source>
</evidence>
<keyword evidence="6 7" id="KW-0472">Membrane</keyword>
<dbReference type="InterPro" id="IPR011527">
    <property type="entry name" value="ABC1_TM_dom"/>
</dbReference>
<feature type="domain" description="ABC transporter" evidence="8">
    <location>
        <begin position="340"/>
        <end position="538"/>
    </location>
</feature>
<dbReference type="CDD" id="cd03228">
    <property type="entry name" value="ABCC_MRP_Like"/>
    <property type="match status" value="1"/>
</dbReference>
<dbReference type="InterPro" id="IPR036640">
    <property type="entry name" value="ABC1_TM_sf"/>
</dbReference>
<evidence type="ECO:0000259" key="9">
    <source>
        <dbReference type="PROSITE" id="PS50929"/>
    </source>
</evidence>
<dbReference type="Pfam" id="PF00005">
    <property type="entry name" value="ABC_tran"/>
    <property type="match status" value="1"/>
</dbReference>
<feature type="transmembrane region" description="Helical" evidence="7">
    <location>
        <begin position="165"/>
        <end position="185"/>
    </location>
</feature>
<evidence type="ECO:0000256" key="4">
    <source>
        <dbReference type="ARBA" id="ARBA00022840"/>
    </source>
</evidence>
<dbReference type="InterPro" id="IPR027417">
    <property type="entry name" value="P-loop_NTPase"/>
</dbReference>
<feature type="transmembrane region" description="Helical" evidence="7">
    <location>
        <begin position="242"/>
        <end position="263"/>
    </location>
</feature>
<keyword evidence="2 7" id="KW-0812">Transmembrane</keyword>
<dbReference type="Proteomes" id="UP000663918">
    <property type="component" value="Chromosome"/>
</dbReference>
<gene>
    <name evidence="10" type="primary">cydD</name>
    <name evidence="10" type="ORF">IFJ75_04630</name>
</gene>
<dbReference type="PROSITE" id="PS50893">
    <property type="entry name" value="ABC_TRANSPORTER_2"/>
    <property type="match status" value="1"/>
</dbReference>
<dbReference type="EMBL" id="CP062222">
    <property type="protein sequence ID" value="QTC92197.1"/>
    <property type="molecule type" value="Genomic_DNA"/>
</dbReference>
<dbReference type="AlphaFoldDB" id="A0A975C5Y9"/>
<dbReference type="PROSITE" id="PS50929">
    <property type="entry name" value="ABC_TM1F"/>
    <property type="match status" value="1"/>
</dbReference>
<feature type="transmembrane region" description="Helical" evidence="7">
    <location>
        <begin position="140"/>
        <end position="159"/>
    </location>
</feature>
<feature type="domain" description="ABC transmembrane type-1" evidence="9">
    <location>
        <begin position="31"/>
        <end position="312"/>
    </location>
</feature>
<dbReference type="NCBIfam" id="TIGR02857">
    <property type="entry name" value="CydD"/>
    <property type="match status" value="1"/>
</dbReference>
<dbReference type="InterPro" id="IPR039421">
    <property type="entry name" value="Type_1_exporter"/>
</dbReference>
<proteinExistence type="predicted"/>
<dbReference type="RefSeq" id="WP_207931476.1">
    <property type="nucleotide sequence ID" value="NZ_CP062222.1"/>
</dbReference>
<dbReference type="InterPro" id="IPR014216">
    <property type="entry name" value="ABC_transptr_CydD"/>
</dbReference>
<accession>A0A975C5Y9</accession>
<keyword evidence="11" id="KW-1185">Reference proteome</keyword>
<protein>
    <submittedName>
        <fullName evidence="10">Thiol reductant ABC exporter subunit CydD</fullName>
    </submittedName>
</protein>
<dbReference type="KEGG" id="bgoe:IFJ75_04630"/>
<dbReference type="GO" id="GO:0005886">
    <property type="term" value="C:plasma membrane"/>
    <property type="evidence" value="ECO:0007669"/>
    <property type="project" value="UniProtKB-SubCell"/>
</dbReference>
<dbReference type="GO" id="GO:0140359">
    <property type="term" value="F:ABC-type transporter activity"/>
    <property type="evidence" value="ECO:0007669"/>
    <property type="project" value="InterPro"/>
</dbReference>
<feature type="transmembrane region" description="Helical" evidence="7">
    <location>
        <begin position="64"/>
        <end position="82"/>
    </location>
</feature>
<evidence type="ECO:0000256" key="6">
    <source>
        <dbReference type="ARBA" id="ARBA00023136"/>
    </source>
</evidence>
<dbReference type="PANTHER" id="PTHR24221:SF654">
    <property type="entry name" value="ATP-BINDING CASSETTE SUB-FAMILY B MEMBER 6"/>
    <property type="match status" value="1"/>
</dbReference>
<dbReference type="CDD" id="cd18584">
    <property type="entry name" value="ABC_6TM_AarD_CydD"/>
    <property type="match status" value="1"/>
</dbReference>
<dbReference type="InterPro" id="IPR017871">
    <property type="entry name" value="ABC_transporter-like_CS"/>
</dbReference>
<evidence type="ECO:0000313" key="11">
    <source>
        <dbReference type="Proteomes" id="UP000663918"/>
    </source>
</evidence>
<dbReference type="GO" id="GO:0042883">
    <property type="term" value="P:cysteine transport"/>
    <property type="evidence" value="ECO:0007669"/>
    <property type="project" value="InterPro"/>
</dbReference>
<comment type="subcellular location">
    <subcellularLocation>
        <location evidence="1">Cell membrane</location>
        <topology evidence="1">Multi-pass membrane protein</topology>
    </subcellularLocation>
</comment>
<dbReference type="GO" id="GO:0016887">
    <property type="term" value="F:ATP hydrolysis activity"/>
    <property type="evidence" value="ECO:0007669"/>
    <property type="project" value="InterPro"/>
</dbReference>
<evidence type="ECO:0000313" key="10">
    <source>
        <dbReference type="EMBL" id="QTC92197.1"/>
    </source>
</evidence>
<dbReference type="Pfam" id="PF00664">
    <property type="entry name" value="ABC_membrane"/>
    <property type="match status" value="1"/>
</dbReference>
<dbReference type="GO" id="GO:0005524">
    <property type="term" value="F:ATP binding"/>
    <property type="evidence" value="ECO:0007669"/>
    <property type="project" value="UniProtKB-KW"/>
</dbReference>
<evidence type="ECO:0000256" key="5">
    <source>
        <dbReference type="ARBA" id="ARBA00022989"/>
    </source>
</evidence>
<dbReference type="InterPro" id="IPR003439">
    <property type="entry name" value="ABC_transporter-like_ATP-bd"/>
</dbReference>
<feature type="transmembrane region" description="Helical" evidence="7">
    <location>
        <begin position="29"/>
        <end position="58"/>
    </location>
</feature>
<evidence type="ECO:0000256" key="2">
    <source>
        <dbReference type="ARBA" id="ARBA00022692"/>
    </source>
</evidence>
<dbReference type="Gene3D" id="1.20.1560.10">
    <property type="entry name" value="ABC transporter type 1, transmembrane domain"/>
    <property type="match status" value="1"/>
</dbReference>
<dbReference type="SMART" id="SM00382">
    <property type="entry name" value="AAA"/>
    <property type="match status" value="1"/>
</dbReference>
<dbReference type="Gene3D" id="3.40.50.300">
    <property type="entry name" value="P-loop containing nucleotide triphosphate hydrolases"/>
    <property type="match status" value="1"/>
</dbReference>
<name>A0A975C5Y9_9CAUL</name>
<evidence type="ECO:0000259" key="8">
    <source>
        <dbReference type="PROSITE" id="PS50893"/>
    </source>
</evidence>
<sequence length="538" mass="56227">MTAAPLDAASPAPSPAQWLKAVGRPWRRLSLVAGLITVADVLPAIGFAVGLTLALTGLERSPGAAVPGLLLAVGSLILRGLIGQLSVVVGSRLGRAIKADVRGRLLADLFGRGRRSDDRMTALVEGVEALDGYFGRFVPLRLAAGLSPLLLIAAAAIASSVAAGVLIFTLIPFILGMALAGTAAASENRRQFQALERLSGLFLDRIRALPALLAFEAVDRSTIEIAAASDDLERRTARVMRIAFLSSGVLEFFSALSVALIAVYCGFNLLRLLPFPVPETLDLGRAFFVLALAPEVYAPLRRLAAAYHDRQAAEAAAPSLITPDAAQAAPLDIGHTAPAIRFIDVAIAWSDGPPVIDHFDLEIRPGQIVALTGASGAGKSSLLHLLLGLSPLTHGAVEVDGVDLTPGQDISGRIAWASQHPVVIPSTLGDNIALADRTACPGRLALAAKAAGLTPDLSRRIDERGGGLSGGERRRLGLARAFLKRAPILLLDEPTANLDPAAENEMLDAIRHIARGRTTLIATHSPAVAAMADRVVKL</sequence>
<evidence type="ECO:0000256" key="3">
    <source>
        <dbReference type="ARBA" id="ARBA00022741"/>
    </source>
</evidence>
<keyword evidence="4" id="KW-0067">ATP-binding</keyword>
<keyword evidence="5 7" id="KW-1133">Transmembrane helix</keyword>
<dbReference type="InterPro" id="IPR003593">
    <property type="entry name" value="AAA+_ATPase"/>
</dbReference>
<organism evidence="10 11">
    <name type="scientific">Brevundimonas goettingensis</name>
    <dbReference type="NCBI Taxonomy" id="2774190"/>
    <lineage>
        <taxon>Bacteria</taxon>
        <taxon>Pseudomonadati</taxon>
        <taxon>Pseudomonadota</taxon>
        <taxon>Alphaproteobacteria</taxon>
        <taxon>Caulobacterales</taxon>
        <taxon>Caulobacteraceae</taxon>
        <taxon>Brevundimonas</taxon>
    </lineage>
</organism>
<dbReference type="SUPFAM" id="SSF52540">
    <property type="entry name" value="P-loop containing nucleoside triphosphate hydrolases"/>
    <property type="match status" value="1"/>
</dbReference>
<dbReference type="PANTHER" id="PTHR24221">
    <property type="entry name" value="ATP-BINDING CASSETTE SUB-FAMILY B"/>
    <property type="match status" value="1"/>
</dbReference>
<dbReference type="SUPFAM" id="SSF90123">
    <property type="entry name" value="ABC transporter transmembrane region"/>
    <property type="match status" value="1"/>
</dbReference>